<keyword evidence="1" id="KW-1133">Transmembrane helix</keyword>
<name>A0AAN9E3J0_CROPI</name>
<feature type="transmembrane region" description="Helical" evidence="1">
    <location>
        <begin position="12"/>
        <end position="32"/>
    </location>
</feature>
<proteinExistence type="predicted"/>
<evidence type="ECO:0000256" key="1">
    <source>
        <dbReference type="SAM" id="Phobius"/>
    </source>
</evidence>
<comment type="caution">
    <text evidence="2">The sequence shown here is derived from an EMBL/GenBank/DDBJ whole genome shotgun (WGS) entry which is preliminary data.</text>
</comment>
<dbReference type="AlphaFoldDB" id="A0AAN9E3J0"/>
<keyword evidence="3" id="KW-1185">Reference proteome</keyword>
<keyword evidence="1" id="KW-0472">Membrane</keyword>
<sequence>MLLPRSTVTAADCGAVVVLLAAVALPALPLLLEVATGWWVTGLAAHRWLVMVAYGTAWVGDDDWRTPWVAVAEN</sequence>
<reference evidence="2 3" key="1">
    <citation type="submission" date="2024-01" db="EMBL/GenBank/DDBJ databases">
        <title>The genomes of 5 underutilized Papilionoideae crops provide insights into root nodulation and disease resistanc.</title>
        <authorList>
            <person name="Yuan L."/>
        </authorList>
    </citation>
    <scope>NUCLEOTIDE SEQUENCE [LARGE SCALE GENOMIC DNA]</scope>
    <source>
        <strain evidence="2">ZHUSHIDOU_FW_LH</strain>
        <tissue evidence="2">Leaf</tissue>
    </source>
</reference>
<keyword evidence="1" id="KW-0812">Transmembrane</keyword>
<dbReference type="EMBL" id="JAYWIO010000008">
    <property type="protein sequence ID" value="KAK7243025.1"/>
    <property type="molecule type" value="Genomic_DNA"/>
</dbReference>
<accession>A0AAN9E3J0</accession>
<protein>
    <submittedName>
        <fullName evidence="2">Uncharacterized protein</fullName>
    </submittedName>
</protein>
<organism evidence="2 3">
    <name type="scientific">Crotalaria pallida</name>
    <name type="common">Smooth rattlebox</name>
    <name type="synonym">Crotalaria striata</name>
    <dbReference type="NCBI Taxonomy" id="3830"/>
    <lineage>
        <taxon>Eukaryota</taxon>
        <taxon>Viridiplantae</taxon>
        <taxon>Streptophyta</taxon>
        <taxon>Embryophyta</taxon>
        <taxon>Tracheophyta</taxon>
        <taxon>Spermatophyta</taxon>
        <taxon>Magnoliopsida</taxon>
        <taxon>eudicotyledons</taxon>
        <taxon>Gunneridae</taxon>
        <taxon>Pentapetalae</taxon>
        <taxon>rosids</taxon>
        <taxon>fabids</taxon>
        <taxon>Fabales</taxon>
        <taxon>Fabaceae</taxon>
        <taxon>Papilionoideae</taxon>
        <taxon>50 kb inversion clade</taxon>
        <taxon>genistoids sensu lato</taxon>
        <taxon>core genistoids</taxon>
        <taxon>Crotalarieae</taxon>
        <taxon>Crotalaria</taxon>
    </lineage>
</organism>
<evidence type="ECO:0000313" key="3">
    <source>
        <dbReference type="Proteomes" id="UP001372338"/>
    </source>
</evidence>
<gene>
    <name evidence="2" type="ORF">RIF29_37809</name>
</gene>
<evidence type="ECO:0000313" key="2">
    <source>
        <dbReference type="EMBL" id="KAK7243025.1"/>
    </source>
</evidence>
<dbReference type="Proteomes" id="UP001372338">
    <property type="component" value="Unassembled WGS sequence"/>
</dbReference>